<dbReference type="InterPro" id="IPR013216">
    <property type="entry name" value="Methyltransf_11"/>
</dbReference>
<keyword evidence="3" id="KW-0949">S-adenosyl-L-methionine</keyword>
<comment type="caution">
    <text evidence="5">The sequence shown here is derived from an EMBL/GenBank/DDBJ whole genome shotgun (WGS) entry which is preliminary data.</text>
</comment>
<reference evidence="5 6" key="1">
    <citation type="journal article" date="2015" name="Nature">
        <title>rRNA introns, odd ribosomes, and small enigmatic genomes across a large radiation of phyla.</title>
        <authorList>
            <person name="Brown C.T."/>
            <person name="Hug L.A."/>
            <person name="Thomas B.C."/>
            <person name="Sharon I."/>
            <person name="Castelle C.J."/>
            <person name="Singh A."/>
            <person name="Wilkins M.J."/>
            <person name="Williams K.H."/>
            <person name="Banfield J.F."/>
        </authorList>
    </citation>
    <scope>NUCLEOTIDE SEQUENCE [LARGE SCALE GENOMIC DNA]</scope>
</reference>
<dbReference type="CDD" id="cd02440">
    <property type="entry name" value="AdoMet_MTases"/>
    <property type="match status" value="1"/>
</dbReference>
<sequence length="252" mass="28418">MCGGNRTTTKVKDTLIENEVAHGKYIAEHGEEVWHWSSPAGRLRWQRRVEMFKEFLGEDNKRVLEIGCGTGLFTEAISVTKNEIIAIDLSPILLDLARQRVSKQNTIFKVEDAHSTTFVDESFDFIIGSSTLHHLVVDLALKEFWRLLKVGGGLMFTEPNMLNPQIALERNMPFIRKLAHNSPDETAFFRWSLADKLKASGFKSISIQPFDFMHPAIPRPLLSVMDPILMGMESVPLIREIAGSLIIKATKG</sequence>
<dbReference type="GO" id="GO:0008757">
    <property type="term" value="F:S-adenosylmethionine-dependent methyltransferase activity"/>
    <property type="evidence" value="ECO:0007669"/>
    <property type="project" value="InterPro"/>
</dbReference>
<dbReference type="PANTHER" id="PTHR43464">
    <property type="entry name" value="METHYLTRANSFERASE"/>
    <property type="match status" value="1"/>
</dbReference>
<evidence type="ECO:0000256" key="1">
    <source>
        <dbReference type="ARBA" id="ARBA00022603"/>
    </source>
</evidence>
<evidence type="ECO:0000313" key="5">
    <source>
        <dbReference type="EMBL" id="KKS12515.1"/>
    </source>
</evidence>
<keyword evidence="1 5" id="KW-0489">Methyltransferase</keyword>
<name>A0A0G0WI05_9BACT</name>
<dbReference type="Proteomes" id="UP000034753">
    <property type="component" value="Unassembled WGS sequence"/>
</dbReference>
<organism evidence="5 6">
    <name type="scientific">Candidatus Daviesbacteria bacterium GW2011_GWB1_41_5</name>
    <dbReference type="NCBI Taxonomy" id="1618429"/>
    <lineage>
        <taxon>Bacteria</taxon>
        <taxon>Candidatus Daviesiibacteriota</taxon>
    </lineage>
</organism>
<feature type="domain" description="Methyltransferase type 11" evidence="4">
    <location>
        <begin position="64"/>
        <end position="155"/>
    </location>
</feature>
<dbReference type="AlphaFoldDB" id="A0A0G0WI05"/>
<dbReference type="SUPFAM" id="SSF53335">
    <property type="entry name" value="S-adenosyl-L-methionine-dependent methyltransferases"/>
    <property type="match status" value="1"/>
</dbReference>
<dbReference type="Gene3D" id="3.40.50.150">
    <property type="entry name" value="Vaccinia Virus protein VP39"/>
    <property type="match status" value="1"/>
</dbReference>
<evidence type="ECO:0000256" key="3">
    <source>
        <dbReference type="ARBA" id="ARBA00022691"/>
    </source>
</evidence>
<evidence type="ECO:0000259" key="4">
    <source>
        <dbReference type="Pfam" id="PF08241"/>
    </source>
</evidence>
<dbReference type="GO" id="GO:0032259">
    <property type="term" value="P:methylation"/>
    <property type="evidence" value="ECO:0007669"/>
    <property type="project" value="UniProtKB-KW"/>
</dbReference>
<dbReference type="InterPro" id="IPR029063">
    <property type="entry name" value="SAM-dependent_MTases_sf"/>
</dbReference>
<accession>A0A0G0WI05</accession>
<protein>
    <submittedName>
        <fullName evidence="5">Methyltransferase type 12</fullName>
    </submittedName>
</protein>
<gene>
    <name evidence="5" type="ORF">UU67_C0052G0006</name>
</gene>
<evidence type="ECO:0000256" key="2">
    <source>
        <dbReference type="ARBA" id="ARBA00022679"/>
    </source>
</evidence>
<evidence type="ECO:0000313" key="6">
    <source>
        <dbReference type="Proteomes" id="UP000034753"/>
    </source>
</evidence>
<dbReference type="EMBL" id="LCBN01000052">
    <property type="protein sequence ID" value="KKS12515.1"/>
    <property type="molecule type" value="Genomic_DNA"/>
</dbReference>
<dbReference type="PANTHER" id="PTHR43464:SF19">
    <property type="entry name" value="UBIQUINONE BIOSYNTHESIS O-METHYLTRANSFERASE, MITOCHONDRIAL"/>
    <property type="match status" value="1"/>
</dbReference>
<keyword evidence="2 5" id="KW-0808">Transferase</keyword>
<proteinExistence type="predicted"/>
<dbReference type="Pfam" id="PF08241">
    <property type="entry name" value="Methyltransf_11"/>
    <property type="match status" value="1"/>
</dbReference>